<feature type="signal peptide" evidence="1">
    <location>
        <begin position="1"/>
        <end position="20"/>
    </location>
</feature>
<evidence type="ECO:0000313" key="2">
    <source>
        <dbReference type="EMBL" id="MDO7867952.1"/>
    </source>
</evidence>
<name>A0ABT9AZS5_9ACTN</name>
<gene>
    <name evidence="2" type="ORF">Q5722_06175</name>
</gene>
<reference evidence="2 3" key="1">
    <citation type="submission" date="2023-07" db="EMBL/GenBank/DDBJ databases">
        <title>Nocardioides sp. nov WY-20 isolated from soil.</title>
        <authorList>
            <person name="Liu B."/>
            <person name="Wan Y."/>
        </authorList>
    </citation>
    <scope>NUCLEOTIDE SEQUENCE [LARGE SCALE GENOMIC DNA]</scope>
    <source>
        <strain evidence="2 3">WY-20</strain>
    </source>
</reference>
<keyword evidence="1" id="KW-0732">Signal</keyword>
<dbReference type="EMBL" id="JAUQTA010000001">
    <property type="protein sequence ID" value="MDO7867952.1"/>
    <property type="molecule type" value="Genomic_DNA"/>
</dbReference>
<dbReference type="Proteomes" id="UP001233314">
    <property type="component" value="Unassembled WGS sequence"/>
</dbReference>
<comment type="caution">
    <text evidence="2">The sequence shown here is derived from an EMBL/GenBank/DDBJ whole genome shotgun (WGS) entry which is preliminary data.</text>
</comment>
<protein>
    <submittedName>
        <fullName evidence="2">Uncharacterized protein</fullName>
    </submittedName>
</protein>
<feature type="chain" id="PRO_5045410446" evidence="1">
    <location>
        <begin position="21"/>
        <end position="220"/>
    </location>
</feature>
<evidence type="ECO:0000313" key="3">
    <source>
        <dbReference type="Proteomes" id="UP001233314"/>
    </source>
</evidence>
<sequence>MSVRMKVLLAVLGLLAAAVAAPFAYGWVTKHLRVGLEAGEDPYAGVRIVHRQLPPSTVPDEWARRLEKQAGEDLGISVRQDWRPGRGDGSWLHGVAFQRQLARTVTVPDPRDFRVMGVLTNADDPAAVAAHGAIYMIWFQTPVDSDQWIRSHPKVFTDPALEKHHTTWWAGFDVVAYAPPARGKDLTDVVDHWVRSVTSCPDSDQGCVIPQHIATAGATP</sequence>
<evidence type="ECO:0000256" key="1">
    <source>
        <dbReference type="SAM" id="SignalP"/>
    </source>
</evidence>
<organism evidence="2 3">
    <name type="scientific">Nocardioides jiangxiensis</name>
    <dbReference type="NCBI Taxonomy" id="3064524"/>
    <lineage>
        <taxon>Bacteria</taxon>
        <taxon>Bacillati</taxon>
        <taxon>Actinomycetota</taxon>
        <taxon>Actinomycetes</taxon>
        <taxon>Propionibacteriales</taxon>
        <taxon>Nocardioidaceae</taxon>
        <taxon>Nocardioides</taxon>
    </lineage>
</organism>
<dbReference type="RefSeq" id="WP_305027332.1">
    <property type="nucleotide sequence ID" value="NZ_JAUQTA010000001.1"/>
</dbReference>
<keyword evidence="3" id="KW-1185">Reference proteome</keyword>
<proteinExistence type="predicted"/>
<accession>A0ABT9AZS5</accession>